<dbReference type="SUPFAM" id="SSF81383">
    <property type="entry name" value="F-box domain"/>
    <property type="match status" value="1"/>
</dbReference>
<dbReference type="InterPro" id="IPR055357">
    <property type="entry name" value="LRR_At1g61320_AtMIF1"/>
</dbReference>
<keyword evidence="3" id="KW-1185">Reference proteome</keyword>
<protein>
    <recommendedName>
        <fullName evidence="1">F-box domain-containing protein</fullName>
    </recommendedName>
</protein>
<evidence type="ECO:0000259" key="1">
    <source>
        <dbReference type="PROSITE" id="PS50181"/>
    </source>
</evidence>
<dbReference type="SUPFAM" id="SSF52047">
    <property type="entry name" value="RNI-like"/>
    <property type="match status" value="2"/>
</dbReference>
<name>A0ABQ8I4A3_9ROSI</name>
<dbReference type="Pfam" id="PF24758">
    <property type="entry name" value="LRR_At5g56370"/>
    <property type="match status" value="1"/>
</dbReference>
<dbReference type="InterPro" id="IPR036047">
    <property type="entry name" value="F-box-like_dom_sf"/>
</dbReference>
<comment type="caution">
    <text evidence="2">The sequence shown here is derived from an EMBL/GenBank/DDBJ whole genome shotgun (WGS) entry which is preliminary data.</text>
</comment>
<dbReference type="PANTHER" id="PTHR34145">
    <property type="entry name" value="OS02G0105600 PROTEIN"/>
    <property type="match status" value="1"/>
</dbReference>
<dbReference type="Pfam" id="PF23622">
    <property type="entry name" value="LRR_At1g61320_AtMIF1"/>
    <property type="match status" value="2"/>
</dbReference>
<dbReference type="InterPro" id="IPR053781">
    <property type="entry name" value="F-box_AtFBL13-like"/>
</dbReference>
<dbReference type="EMBL" id="JAFEMO010000004">
    <property type="protein sequence ID" value="KAH7571472.1"/>
    <property type="molecule type" value="Genomic_DNA"/>
</dbReference>
<dbReference type="Proteomes" id="UP000827721">
    <property type="component" value="Unassembled WGS sequence"/>
</dbReference>
<evidence type="ECO:0000313" key="2">
    <source>
        <dbReference type="EMBL" id="KAH7571472.1"/>
    </source>
</evidence>
<dbReference type="PANTHER" id="PTHR34145:SF28">
    <property type="entry name" value="F-BOX DOMAIN-CONTAINING PROTEIN"/>
    <property type="match status" value="1"/>
</dbReference>
<organism evidence="2 3">
    <name type="scientific">Xanthoceras sorbifolium</name>
    <dbReference type="NCBI Taxonomy" id="99658"/>
    <lineage>
        <taxon>Eukaryota</taxon>
        <taxon>Viridiplantae</taxon>
        <taxon>Streptophyta</taxon>
        <taxon>Embryophyta</taxon>
        <taxon>Tracheophyta</taxon>
        <taxon>Spermatophyta</taxon>
        <taxon>Magnoliopsida</taxon>
        <taxon>eudicotyledons</taxon>
        <taxon>Gunneridae</taxon>
        <taxon>Pentapetalae</taxon>
        <taxon>rosids</taxon>
        <taxon>malvids</taxon>
        <taxon>Sapindales</taxon>
        <taxon>Sapindaceae</taxon>
        <taxon>Xanthoceroideae</taxon>
        <taxon>Xanthoceras</taxon>
    </lineage>
</organism>
<sequence length="1039" mass="119921">MDGVDRISELPEPILHRILSLLPVKQIGQTSILSKTWKRAWCTFPVFEFDNTIFKRKLYYFSGDTLLSREERFKEAQRRREKLFNSLEQTMQNRYCRERISMKKFKINIFLFDDPLLASFLERCIFYAVGSNVKELSLEFVCGRGRRYNLPQIVLFAKSVELLKLKGCKLELPRNNIQLSSLRKLYLSHVLVDDLLIENLISGCPMIEDLNFSFCNGHQNLKLYDLSRLNEIKVTNNDELQNLNIEGFNIHSLAIFWLSPSCEISVTNCINIKNLDLKSVSTKDEWLNCLISRLPLLEGLSICDCFQLRSADISSPCLRKLLFSGCEELVELKIDTPNLQCFTYSGDMISMSLNALALSELEVELPQKHDDTQWLVKYIELLSKIHYCSQVNLRSTREKNMIVPRKLRQELPSPLSSVKHLNLRVEVPAFPYEISKFLDGLLWISPHTKTVSIEFANCNNSFFKFQFSYKKQLIYEGKFASCCYSSPILCWQHCIEEVNLEISSENCEKGKNIKMYTLKGADILKKIDTLCEGVAHSYNLLDLWHRGWGSYPVFKLDRTIFTRDLCHLRAVEGVDDKEVRRRRKKAFNYMEWIMRDRLCRRVMGMEKLTLEMDFLNNPDFVTFIDRCVCYAIGSNVNELKLRLTTLVHGLGNRGWYNLPQIVLFAKSVDVLELRGCKLELCRSIAKLPSLRKLCLVQVYVDDHVIKNIVAGCPLIEEMSFDECFGFKSLELVGHDRLHDIKIMNNSDLELMVIKESAVQFLAIMGAIALCEINIACCKNLKGLTLEGVSLKDEWLYSLLSSLPFLKYLEIGCSQDLERIMITSPSLERLLIYACFSLVELKIDTPNLGYFNYYGHMISFSSNALALSNIDVSFKTENFDTQWYVKYIELLAQFHHCSEMLNLEASTGEDVIVPKELRQILPSPLFGGKHVNLRVSTMHVPAPIAKIVDSLLWILPHTKAVSIKYGLVHSFEFEFTYKKQVIYEGESASCCKSLPVSCWQHCIEKVKLVITNENSREVNNTKRYFLKGTNMFEKINELCG</sequence>
<feature type="domain" description="F-box" evidence="1">
    <location>
        <begin position="4"/>
        <end position="57"/>
    </location>
</feature>
<dbReference type="InterPro" id="IPR032675">
    <property type="entry name" value="LRR_dom_sf"/>
</dbReference>
<dbReference type="Pfam" id="PF00646">
    <property type="entry name" value="F-box"/>
    <property type="match status" value="1"/>
</dbReference>
<dbReference type="InterPro" id="IPR053772">
    <property type="entry name" value="At1g61320/At1g61330-like"/>
</dbReference>
<dbReference type="InterPro" id="IPR055411">
    <property type="entry name" value="LRR_FXL15/At3g58940/PEG3-like"/>
</dbReference>
<gene>
    <name evidence="2" type="ORF">JRO89_XS04G0057900</name>
</gene>
<reference evidence="2 3" key="1">
    <citation type="submission" date="2021-02" db="EMBL/GenBank/DDBJ databases">
        <title>Plant Genome Project.</title>
        <authorList>
            <person name="Zhang R.-G."/>
        </authorList>
    </citation>
    <scope>NUCLEOTIDE SEQUENCE [LARGE SCALE GENOMIC DNA]</scope>
    <source>
        <tissue evidence="2">Leaves</tissue>
    </source>
</reference>
<dbReference type="CDD" id="cd22160">
    <property type="entry name" value="F-box_AtFBL13-like"/>
    <property type="match status" value="1"/>
</dbReference>
<dbReference type="PROSITE" id="PS50181">
    <property type="entry name" value="FBOX"/>
    <property type="match status" value="1"/>
</dbReference>
<dbReference type="InterPro" id="IPR001810">
    <property type="entry name" value="F-box_dom"/>
</dbReference>
<proteinExistence type="predicted"/>
<accession>A0ABQ8I4A3</accession>
<dbReference type="Gene3D" id="3.80.10.10">
    <property type="entry name" value="Ribonuclease Inhibitor"/>
    <property type="match status" value="2"/>
</dbReference>
<evidence type="ECO:0000313" key="3">
    <source>
        <dbReference type="Proteomes" id="UP000827721"/>
    </source>
</evidence>